<accession>A0A1I5NHI6</accession>
<feature type="compositionally biased region" description="Basic residues" evidence="1">
    <location>
        <begin position="134"/>
        <end position="145"/>
    </location>
</feature>
<name>A0A1I5NHI6_9ACTN</name>
<reference evidence="3" key="1">
    <citation type="submission" date="2016-10" db="EMBL/GenBank/DDBJ databases">
        <authorList>
            <person name="Varghese N."/>
            <person name="Submissions S."/>
        </authorList>
    </citation>
    <scope>NUCLEOTIDE SEQUENCE [LARGE SCALE GENOMIC DNA]</scope>
    <source>
        <strain evidence="3">DSM 44208</strain>
    </source>
</reference>
<keyword evidence="3" id="KW-1185">Reference proteome</keyword>
<dbReference type="Proteomes" id="UP000198857">
    <property type="component" value="Unassembled WGS sequence"/>
</dbReference>
<evidence type="ECO:0000313" key="2">
    <source>
        <dbReference type="EMBL" id="SFP21172.1"/>
    </source>
</evidence>
<feature type="compositionally biased region" description="Basic and acidic residues" evidence="1">
    <location>
        <begin position="122"/>
        <end position="133"/>
    </location>
</feature>
<dbReference type="STRING" id="1523247.SAMN05660464_2514"/>
<protein>
    <submittedName>
        <fullName evidence="2">Uncharacterized protein</fullName>
    </submittedName>
</protein>
<organism evidence="2 3">
    <name type="scientific">Geodermatophilus dictyosporus</name>
    <dbReference type="NCBI Taxonomy" id="1523247"/>
    <lineage>
        <taxon>Bacteria</taxon>
        <taxon>Bacillati</taxon>
        <taxon>Actinomycetota</taxon>
        <taxon>Actinomycetes</taxon>
        <taxon>Geodermatophilales</taxon>
        <taxon>Geodermatophilaceae</taxon>
        <taxon>Geodermatophilus</taxon>
    </lineage>
</organism>
<evidence type="ECO:0000256" key="1">
    <source>
        <dbReference type="SAM" id="MobiDB-lite"/>
    </source>
</evidence>
<feature type="region of interest" description="Disordered" evidence="1">
    <location>
        <begin position="122"/>
        <end position="145"/>
    </location>
</feature>
<dbReference type="RefSeq" id="WP_091109338.1">
    <property type="nucleotide sequence ID" value="NZ_FOWQ01000003.1"/>
</dbReference>
<dbReference type="AlphaFoldDB" id="A0A1I5NHI6"/>
<evidence type="ECO:0000313" key="3">
    <source>
        <dbReference type="Proteomes" id="UP000198857"/>
    </source>
</evidence>
<dbReference type="EMBL" id="FOWQ01000003">
    <property type="protein sequence ID" value="SFP21172.1"/>
    <property type="molecule type" value="Genomic_DNA"/>
</dbReference>
<sequence length="145" mass="15526">MATDDLMLACRLGGLSLGDLWSRYLGIGGSRSQAELALRLAGAPWPESEDRFLAVVADEALRESELPPLVEPALPELHHRGVAGPGAPQDHRRSAAAVLAAHARATRLTALFERCGRARAHARDVREHAESVRRGGRASARRVGG</sequence>
<gene>
    <name evidence="2" type="ORF">SAMN05660464_2514</name>
</gene>
<proteinExistence type="predicted"/>
<dbReference type="OrthoDB" id="4935951at2"/>